<evidence type="ECO:0000313" key="1">
    <source>
        <dbReference type="EMBL" id="KKK98348.1"/>
    </source>
</evidence>
<dbReference type="EMBL" id="LAZR01045654">
    <property type="protein sequence ID" value="KKK98348.1"/>
    <property type="molecule type" value="Genomic_DNA"/>
</dbReference>
<proteinExistence type="predicted"/>
<accession>A0A0F8ZWY1</accession>
<sequence>MRSYKSTIKVGDKVVPFLIHEYETLDEAISRRGHIKVLSLINYAFALYQRAEERAKINKSGNLRGMCRTVKADHTERGYCPVCKSPACVVYP</sequence>
<dbReference type="AlphaFoldDB" id="A0A0F8ZWY1"/>
<gene>
    <name evidence="1" type="ORF">LCGC14_2643640</name>
</gene>
<organism evidence="1">
    <name type="scientific">marine sediment metagenome</name>
    <dbReference type="NCBI Taxonomy" id="412755"/>
    <lineage>
        <taxon>unclassified sequences</taxon>
        <taxon>metagenomes</taxon>
        <taxon>ecological metagenomes</taxon>
    </lineage>
</organism>
<comment type="caution">
    <text evidence="1">The sequence shown here is derived from an EMBL/GenBank/DDBJ whole genome shotgun (WGS) entry which is preliminary data.</text>
</comment>
<reference evidence="1" key="1">
    <citation type="journal article" date="2015" name="Nature">
        <title>Complex archaea that bridge the gap between prokaryotes and eukaryotes.</title>
        <authorList>
            <person name="Spang A."/>
            <person name="Saw J.H."/>
            <person name="Jorgensen S.L."/>
            <person name="Zaremba-Niedzwiedzka K."/>
            <person name="Martijn J."/>
            <person name="Lind A.E."/>
            <person name="van Eijk R."/>
            <person name="Schleper C."/>
            <person name="Guy L."/>
            <person name="Ettema T.J."/>
        </authorList>
    </citation>
    <scope>NUCLEOTIDE SEQUENCE</scope>
</reference>
<protein>
    <submittedName>
        <fullName evidence="1">Uncharacterized protein</fullName>
    </submittedName>
</protein>
<name>A0A0F8ZWY1_9ZZZZ</name>